<name>A0ABP3DVD3_9PSEU</name>
<evidence type="ECO:0000259" key="1">
    <source>
        <dbReference type="Pfam" id="PF13490"/>
    </source>
</evidence>
<proteinExistence type="predicted"/>
<evidence type="ECO:0000313" key="3">
    <source>
        <dbReference type="Proteomes" id="UP001500416"/>
    </source>
</evidence>
<dbReference type="Proteomes" id="UP001500416">
    <property type="component" value="Unassembled WGS sequence"/>
</dbReference>
<keyword evidence="3" id="KW-1185">Reference proteome</keyword>
<dbReference type="NCBIfam" id="TIGR03988">
    <property type="entry name" value="antisig_RsrA"/>
    <property type="match status" value="1"/>
</dbReference>
<dbReference type="InterPro" id="IPR024020">
    <property type="entry name" value="Anit_sigma_mycothiol_RsrA"/>
</dbReference>
<dbReference type="RefSeq" id="WP_343935834.1">
    <property type="nucleotide sequence ID" value="NZ_BAAABU010000010.1"/>
</dbReference>
<dbReference type="EMBL" id="BAAABU010000010">
    <property type="protein sequence ID" value="GAA0240929.1"/>
    <property type="molecule type" value="Genomic_DNA"/>
</dbReference>
<feature type="domain" description="Putative zinc-finger" evidence="1">
    <location>
        <begin position="11"/>
        <end position="44"/>
    </location>
</feature>
<comment type="caution">
    <text evidence="2">The sequence shown here is derived from an EMBL/GenBank/DDBJ whole genome shotgun (WGS) entry which is preliminary data.</text>
</comment>
<protein>
    <recommendedName>
        <fullName evidence="1">Putative zinc-finger domain-containing protein</fullName>
    </recommendedName>
</protein>
<dbReference type="Pfam" id="PF13490">
    <property type="entry name" value="zf-HC2"/>
    <property type="match status" value="1"/>
</dbReference>
<reference evidence="3" key="1">
    <citation type="journal article" date="2019" name="Int. J. Syst. Evol. Microbiol.">
        <title>The Global Catalogue of Microorganisms (GCM) 10K type strain sequencing project: providing services to taxonomists for standard genome sequencing and annotation.</title>
        <authorList>
            <consortium name="The Broad Institute Genomics Platform"/>
            <consortium name="The Broad Institute Genome Sequencing Center for Infectious Disease"/>
            <person name="Wu L."/>
            <person name="Ma J."/>
        </authorList>
    </citation>
    <scope>NUCLEOTIDE SEQUENCE [LARGE SCALE GENOMIC DNA]</scope>
    <source>
        <strain evidence="3">JCM 3380</strain>
    </source>
</reference>
<gene>
    <name evidence="2" type="ORF">GCM10010492_45090</name>
</gene>
<evidence type="ECO:0000313" key="2">
    <source>
        <dbReference type="EMBL" id="GAA0240929.1"/>
    </source>
</evidence>
<organism evidence="2 3">
    <name type="scientific">Saccharothrix mutabilis subsp. mutabilis</name>
    <dbReference type="NCBI Taxonomy" id="66855"/>
    <lineage>
        <taxon>Bacteria</taxon>
        <taxon>Bacillati</taxon>
        <taxon>Actinomycetota</taxon>
        <taxon>Actinomycetes</taxon>
        <taxon>Pseudonocardiales</taxon>
        <taxon>Pseudonocardiaceae</taxon>
        <taxon>Saccharothrix</taxon>
    </lineage>
</organism>
<accession>A0ABP3DVD3</accession>
<dbReference type="InterPro" id="IPR027383">
    <property type="entry name" value="Znf_put"/>
</dbReference>
<sequence>MSCGEPHETDCSEVLSEVWLFLDHECDQKRRELLQTHLEECHPCLEEYGIEEHLKALLAKKCGGEHAPEELKRRLRARIHQTTAEGGRVDVSVEVTDVEITSKGVEVTRTDVEVTRTDVEIARTDVEITSTDVEITSKSDA</sequence>